<dbReference type="PANTHER" id="PTHR30534">
    <property type="entry name" value="FLAGELLAR MOTOR SWITCH PROTEIN FLIG"/>
    <property type="match status" value="1"/>
</dbReference>
<dbReference type="GO" id="GO:0005886">
    <property type="term" value="C:plasma membrane"/>
    <property type="evidence" value="ECO:0007669"/>
    <property type="project" value="UniProtKB-SubCell"/>
</dbReference>
<dbReference type="GO" id="GO:0006935">
    <property type="term" value="P:chemotaxis"/>
    <property type="evidence" value="ECO:0007669"/>
    <property type="project" value="UniProtKB-KW"/>
</dbReference>
<evidence type="ECO:0000259" key="14">
    <source>
        <dbReference type="Pfam" id="PF14842"/>
    </source>
</evidence>
<evidence type="ECO:0000256" key="6">
    <source>
        <dbReference type="ARBA" id="ARBA00022500"/>
    </source>
</evidence>
<evidence type="ECO:0000259" key="12">
    <source>
        <dbReference type="Pfam" id="PF01706"/>
    </source>
</evidence>
<keyword evidence="8" id="KW-0472">Membrane</keyword>
<dbReference type="SUPFAM" id="SSF48029">
    <property type="entry name" value="FliG"/>
    <property type="match status" value="2"/>
</dbReference>
<keyword evidence="15" id="KW-0969">Cilium</keyword>
<feature type="domain" description="Flagellar motor switch protein FliG middle" evidence="13">
    <location>
        <begin position="140"/>
        <end position="213"/>
    </location>
</feature>
<evidence type="ECO:0000256" key="8">
    <source>
        <dbReference type="ARBA" id="ARBA00023136"/>
    </source>
</evidence>
<feature type="region of interest" description="Disordered" evidence="11">
    <location>
        <begin position="1"/>
        <end position="27"/>
    </location>
</feature>
<dbReference type="Pfam" id="PF01706">
    <property type="entry name" value="FliG_C"/>
    <property type="match status" value="1"/>
</dbReference>
<evidence type="ECO:0000313" key="16">
    <source>
        <dbReference type="Proteomes" id="UP000193207"/>
    </source>
</evidence>
<dbReference type="EMBL" id="FWFU01000001">
    <property type="protein sequence ID" value="SLN21312.1"/>
    <property type="molecule type" value="Genomic_DNA"/>
</dbReference>
<keyword evidence="7" id="KW-0283">Flagellar rotation</keyword>
<dbReference type="Pfam" id="PF14841">
    <property type="entry name" value="FliG_M"/>
    <property type="match status" value="1"/>
</dbReference>
<keyword evidence="6" id="KW-0145">Chemotaxis</keyword>
<dbReference type="PRINTS" id="PR00954">
    <property type="entry name" value="FLGMOTORFLIG"/>
</dbReference>
<dbReference type="AlphaFoldDB" id="A0A1X6YHR5"/>
<dbReference type="Proteomes" id="UP000193207">
    <property type="component" value="Unassembled WGS sequence"/>
</dbReference>
<evidence type="ECO:0000256" key="9">
    <source>
        <dbReference type="ARBA" id="ARBA00023143"/>
    </source>
</evidence>
<evidence type="ECO:0000259" key="13">
    <source>
        <dbReference type="Pfam" id="PF14841"/>
    </source>
</evidence>
<evidence type="ECO:0000256" key="3">
    <source>
        <dbReference type="ARBA" id="ARBA00010299"/>
    </source>
</evidence>
<dbReference type="RefSeq" id="WP_170156446.1">
    <property type="nucleotide sequence ID" value="NZ_FWFU01000001.1"/>
</dbReference>
<evidence type="ECO:0000256" key="7">
    <source>
        <dbReference type="ARBA" id="ARBA00022779"/>
    </source>
</evidence>
<dbReference type="GO" id="GO:0009425">
    <property type="term" value="C:bacterial-type flagellum basal body"/>
    <property type="evidence" value="ECO:0007669"/>
    <property type="project" value="UniProtKB-SubCell"/>
</dbReference>
<comment type="subcellular location">
    <subcellularLocation>
        <location evidence="1">Bacterial flagellum basal body</location>
    </subcellularLocation>
    <subcellularLocation>
        <location evidence="2">Cell membrane</location>
        <topology evidence="2">Peripheral membrane protein</topology>
        <orientation evidence="2">Cytoplasmic side</orientation>
    </subcellularLocation>
</comment>
<dbReference type="Gene3D" id="1.10.220.30">
    <property type="match status" value="3"/>
</dbReference>
<dbReference type="InterPro" id="IPR011002">
    <property type="entry name" value="FliG_a-hlx"/>
</dbReference>
<evidence type="ECO:0000256" key="4">
    <source>
        <dbReference type="ARBA" id="ARBA00021870"/>
    </source>
</evidence>
<dbReference type="InterPro" id="IPR028263">
    <property type="entry name" value="FliG_N"/>
</dbReference>
<feature type="domain" description="Flagellar motor switch protein FliG N-terminal" evidence="14">
    <location>
        <begin position="30"/>
        <end position="132"/>
    </location>
</feature>
<keyword evidence="9" id="KW-0975">Bacterial flagellum</keyword>
<evidence type="ECO:0000256" key="2">
    <source>
        <dbReference type="ARBA" id="ARBA00004413"/>
    </source>
</evidence>
<keyword evidence="5" id="KW-1003">Cell membrane</keyword>
<evidence type="ECO:0000256" key="10">
    <source>
        <dbReference type="ARBA" id="ARBA00025598"/>
    </source>
</evidence>
<feature type="domain" description="Flagellar motor switch protein FliG C-terminal" evidence="12">
    <location>
        <begin position="242"/>
        <end position="353"/>
    </location>
</feature>
<dbReference type="GO" id="GO:0003774">
    <property type="term" value="F:cytoskeletal motor activity"/>
    <property type="evidence" value="ECO:0007669"/>
    <property type="project" value="InterPro"/>
</dbReference>
<comment type="similarity">
    <text evidence="3">Belongs to the FliG family.</text>
</comment>
<keyword evidence="16" id="KW-1185">Reference proteome</keyword>
<protein>
    <recommendedName>
        <fullName evidence="4">Flagellar motor switch protein FliG</fullName>
    </recommendedName>
</protein>
<accession>A0A1X6YHR5</accession>
<keyword evidence="15" id="KW-0966">Cell projection</keyword>
<proteinExistence type="inferred from homology"/>
<dbReference type="GO" id="GO:0071973">
    <property type="term" value="P:bacterial-type flagellum-dependent cell motility"/>
    <property type="evidence" value="ECO:0007669"/>
    <property type="project" value="InterPro"/>
</dbReference>
<evidence type="ECO:0000256" key="1">
    <source>
        <dbReference type="ARBA" id="ARBA00004117"/>
    </source>
</evidence>
<comment type="function">
    <text evidence="10">FliG is one of three proteins (FliG, FliN, FliM) that forms the rotor-mounted switch complex (C ring), located at the base of the basal body. This complex interacts with the CheY and CheZ chemotaxis proteins, in addition to contacting components of the motor that determine the direction of flagellar rotation.</text>
</comment>
<dbReference type="Pfam" id="PF14842">
    <property type="entry name" value="FliG_N"/>
    <property type="match status" value="1"/>
</dbReference>
<evidence type="ECO:0000256" key="5">
    <source>
        <dbReference type="ARBA" id="ARBA00022475"/>
    </source>
</evidence>
<organism evidence="15 16">
    <name type="scientific">Roseovarius halotolerans</name>
    <dbReference type="NCBI Taxonomy" id="505353"/>
    <lineage>
        <taxon>Bacteria</taxon>
        <taxon>Pseudomonadati</taxon>
        <taxon>Pseudomonadota</taxon>
        <taxon>Alphaproteobacteria</taxon>
        <taxon>Rhodobacterales</taxon>
        <taxon>Roseobacteraceae</taxon>
        <taxon>Roseovarius</taxon>
    </lineage>
</organism>
<dbReference type="InterPro" id="IPR032779">
    <property type="entry name" value="FliG_M"/>
</dbReference>
<gene>
    <name evidence="15" type="primary">fliG</name>
    <name evidence="15" type="ORF">ROH8110_00754</name>
</gene>
<sequence>MMPPTQLARLTPVGSPSPRDAPHSAAAARLTRRQKAAIIVRFLLKEGADLPLGDLPDPLQASLTTQMGAMRYVDRATLADVVAEFASELEAMGLTFPRGVAGALSALDGRISAQTAARLRKEAGVRQFGDPWEQVCAAKPDALLGILMRESTEVAAVMLSKLATERAAELLGRLPGDRARRITYAVSRTGAVTPEAVDRIGLALAGELHDVPETAFDAGPVERVGAILNSSAAATRDAVLSGLDETDGDFARLVRKAIFTFVHIPARLAPLDVPRITREVDQPVLVTALAGATAAGLGDAVDFILANMSRRMADALREEIGELGEVSLTDGEAAMSQVVNAIRRLEAAGDITLIAAPDPDDTADTAARSDRAG</sequence>
<keyword evidence="15" id="KW-0282">Flagellum</keyword>
<evidence type="ECO:0000313" key="15">
    <source>
        <dbReference type="EMBL" id="SLN21312.1"/>
    </source>
</evidence>
<dbReference type="PANTHER" id="PTHR30534:SF0">
    <property type="entry name" value="FLAGELLAR MOTOR SWITCH PROTEIN FLIG"/>
    <property type="match status" value="1"/>
</dbReference>
<name>A0A1X6YHR5_9RHOB</name>
<dbReference type="InterPro" id="IPR000090">
    <property type="entry name" value="Flg_Motor_Flig"/>
</dbReference>
<reference evidence="15 16" key="1">
    <citation type="submission" date="2017-03" db="EMBL/GenBank/DDBJ databases">
        <authorList>
            <person name="Afonso C.L."/>
            <person name="Miller P.J."/>
            <person name="Scott M.A."/>
            <person name="Spackman E."/>
            <person name="Goraichik I."/>
            <person name="Dimitrov K.M."/>
            <person name="Suarez D.L."/>
            <person name="Swayne D.E."/>
        </authorList>
    </citation>
    <scope>NUCLEOTIDE SEQUENCE [LARGE SCALE GENOMIC DNA]</scope>
    <source>
        <strain evidence="15 16">CECT 8110</strain>
    </source>
</reference>
<dbReference type="InterPro" id="IPR023087">
    <property type="entry name" value="Flg_Motor_Flig_C"/>
</dbReference>
<evidence type="ECO:0000256" key="11">
    <source>
        <dbReference type="SAM" id="MobiDB-lite"/>
    </source>
</evidence>